<evidence type="ECO:0000259" key="1">
    <source>
        <dbReference type="Pfam" id="PF06983"/>
    </source>
</evidence>
<dbReference type="Gene3D" id="3.10.180.10">
    <property type="entry name" value="2,3-Dihydroxybiphenyl 1,2-Dioxygenase, domain 1"/>
    <property type="match status" value="1"/>
</dbReference>
<name>A0A6A5VX65_9PLEO</name>
<dbReference type="OrthoDB" id="10255422at2759"/>
<dbReference type="GO" id="GO:0008168">
    <property type="term" value="F:methyltransferase activity"/>
    <property type="evidence" value="ECO:0007669"/>
    <property type="project" value="UniProtKB-KW"/>
</dbReference>
<dbReference type="PIRSF" id="PIRSF021700">
    <property type="entry name" value="3_dmu_93_MTrfase"/>
    <property type="match status" value="1"/>
</dbReference>
<dbReference type="InterPro" id="IPR028973">
    <property type="entry name" value="PhnB-like"/>
</dbReference>
<feature type="domain" description="PhnB-like" evidence="1">
    <location>
        <begin position="5"/>
        <end position="124"/>
    </location>
</feature>
<sequence>MSLSKLTTCLWFNGQACAAAEHYTTIFADSAITHTQRYTSAGSDIHKKPEGTVMAVTFNISGQAFVALNGGPEFPHTEAISFQVSCKDQGEVDYYWGKLSEGGDEKKQVCGWVADKFGVCWQVVPAQLLEWMRDSDSDKVKRVTQAMMGMKKMDIEGLKRAFDGA</sequence>
<dbReference type="AlphaFoldDB" id="A0A6A5VX65"/>
<organism evidence="2 3">
    <name type="scientific">Amniculicola lignicola CBS 123094</name>
    <dbReference type="NCBI Taxonomy" id="1392246"/>
    <lineage>
        <taxon>Eukaryota</taxon>
        <taxon>Fungi</taxon>
        <taxon>Dikarya</taxon>
        <taxon>Ascomycota</taxon>
        <taxon>Pezizomycotina</taxon>
        <taxon>Dothideomycetes</taxon>
        <taxon>Pleosporomycetidae</taxon>
        <taxon>Pleosporales</taxon>
        <taxon>Amniculicolaceae</taxon>
        <taxon>Amniculicola</taxon>
    </lineage>
</organism>
<dbReference type="EMBL" id="ML977716">
    <property type="protein sequence ID" value="KAF1993269.1"/>
    <property type="molecule type" value="Genomic_DNA"/>
</dbReference>
<dbReference type="GO" id="GO:0032259">
    <property type="term" value="P:methylation"/>
    <property type="evidence" value="ECO:0007669"/>
    <property type="project" value="UniProtKB-KW"/>
</dbReference>
<dbReference type="InterPro" id="IPR029068">
    <property type="entry name" value="Glyas_Bleomycin-R_OHBP_Dase"/>
</dbReference>
<keyword evidence="3" id="KW-1185">Reference proteome</keyword>
<dbReference type="Proteomes" id="UP000799779">
    <property type="component" value="Unassembled WGS sequence"/>
</dbReference>
<dbReference type="InterPro" id="IPR009725">
    <property type="entry name" value="3_dmu_93_MTrfase"/>
</dbReference>
<evidence type="ECO:0000313" key="3">
    <source>
        <dbReference type="Proteomes" id="UP000799779"/>
    </source>
</evidence>
<dbReference type="SUPFAM" id="SSF54593">
    <property type="entry name" value="Glyoxalase/Bleomycin resistance protein/Dihydroxybiphenyl dioxygenase"/>
    <property type="match status" value="1"/>
</dbReference>
<proteinExistence type="predicted"/>
<evidence type="ECO:0000313" key="2">
    <source>
        <dbReference type="EMBL" id="KAF1993269.1"/>
    </source>
</evidence>
<dbReference type="CDD" id="cd06588">
    <property type="entry name" value="PhnB_like"/>
    <property type="match status" value="1"/>
</dbReference>
<dbReference type="PANTHER" id="PTHR33990:SF2">
    <property type="entry name" value="PHNB-LIKE DOMAIN-CONTAINING PROTEIN"/>
    <property type="match status" value="1"/>
</dbReference>
<gene>
    <name evidence="2" type="ORF">P154DRAFT_503797</name>
</gene>
<keyword evidence="2" id="KW-0808">Transferase</keyword>
<keyword evidence="2" id="KW-0830">Ubiquinone</keyword>
<dbReference type="Pfam" id="PF06983">
    <property type="entry name" value="3-dmu-9_3-mt"/>
    <property type="match status" value="1"/>
</dbReference>
<dbReference type="PANTHER" id="PTHR33990">
    <property type="entry name" value="PROTEIN YJDN-RELATED"/>
    <property type="match status" value="1"/>
</dbReference>
<accession>A0A6A5VX65</accession>
<reference evidence="2" key="1">
    <citation type="journal article" date="2020" name="Stud. Mycol.">
        <title>101 Dothideomycetes genomes: a test case for predicting lifestyles and emergence of pathogens.</title>
        <authorList>
            <person name="Haridas S."/>
            <person name="Albert R."/>
            <person name="Binder M."/>
            <person name="Bloem J."/>
            <person name="Labutti K."/>
            <person name="Salamov A."/>
            <person name="Andreopoulos B."/>
            <person name="Baker S."/>
            <person name="Barry K."/>
            <person name="Bills G."/>
            <person name="Bluhm B."/>
            <person name="Cannon C."/>
            <person name="Castanera R."/>
            <person name="Culley D."/>
            <person name="Daum C."/>
            <person name="Ezra D."/>
            <person name="Gonzalez J."/>
            <person name="Henrissat B."/>
            <person name="Kuo A."/>
            <person name="Liang C."/>
            <person name="Lipzen A."/>
            <person name="Lutzoni F."/>
            <person name="Magnuson J."/>
            <person name="Mondo S."/>
            <person name="Nolan M."/>
            <person name="Ohm R."/>
            <person name="Pangilinan J."/>
            <person name="Park H.-J."/>
            <person name="Ramirez L."/>
            <person name="Alfaro M."/>
            <person name="Sun H."/>
            <person name="Tritt A."/>
            <person name="Yoshinaga Y."/>
            <person name="Zwiers L.-H."/>
            <person name="Turgeon B."/>
            <person name="Goodwin S."/>
            <person name="Spatafora J."/>
            <person name="Crous P."/>
            <person name="Grigoriev I."/>
        </authorList>
    </citation>
    <scope>NUCLEOTIDE SEQUENCE</scope>
    <source>
        <strain evidence="2">CBS 123094</strain>
    </source>
</reference>
<protein>
    <submittedName>
        <fullName evidence="2">Putative 3-demethylubiquinone-9 3-methyltransferase</fullName>
    </submittedName>
</protein>
<keyword evidence="2" id="KW-0489">Methyltransferase</keyword>